<reference evidence="2" key="1">
    <citation type="journal article" date="2019" name="Int. J. Syst. Evol. Microbiol.">
        <title>The Global Catalogue of Microorganisms (GCM) 10K type strain sequencing project: providing services to taxonomists for standard genome sequencing and annotation.</title>
        <authorList>
            <consortium name="The Broad Institute Genomics Platform"/>
            <consortium name="The Broad Institute Genome Sequencing Center for Infectious Disease"/>
            <person name="Wu L."/>
            <person name="Ma J."/>
        </authorList>
    </citation>
    <scope>NUCLEOTIDE SEQUENCE [LARGE SCALE GENOMIC DNA]</scope>
    <source>
        <strain evidence="2">CECT 7069</strain>
    </source>
</reference>
<protein>
    <recommendedName>
        <fullName evidence="3">Right handed beta helix domain-containing protein</fullName>
    </recommendedName>
</protein>
<accession>A0ABT8BH58</accession>
<name>A0ABT8BH58_9HYPH</name>
<gene>
    <name evidence="1" type="ORF">QWZ12_08210</name>
</gene>
<organism evidence="1 2">
    <name type="scientific">Methylobacterium adhaesivum</name>
    <dbReference type="NCBI Taxonomy" id="333297"/>
    <lineage>
        <taxon>Bacteria</taxon>
        <taxon>Pseudomonadati</taxon>
        <taxon>Pseudomonadota</taxon>
        <taxon>Alphaproteobacteria</taxon>
        <taxon>Hyphomicrobiales</taxon>
        <taxon>Methylobacteriaceae</taxon>
        <taxon>Methylobacterium</taxon>
    </lineage>
</organism>
<keyword evidence="2" id="KW-1185">Reference proteome</keyword>
<dbReference type="SUPFAM" id="SSF51126">
    <property type="entry name" value="Pectin lyase-like"/>
    <property type="match status" value="1"/>
</dbReference>
<dbReference type="Proteomes" id="UP001224644">
    <property type="component" value="Unassembled WGS sequence"/>
</dbReference>
<dbReference type="RefSeq" id="WP_238223027.1">
    <property type="nucleotide sequence ID" value="NZ_BPQD01000003.1"/>
</dbReference>
<comment type="caution">
    <text evidence="1">The sequence shown here is derived from an EMBL/GenBank/DDBJ whole genome shotgun (WGS) entry which is preliminary data.</text>
</comment>
<dbReference type="EMBL" id="JAUFPX010000006">
    <property type="protein sequence ID" value="MDN3590595.1"/>
    <property type="molecule type" value="Genomic_DNA"/>
</dbReference>
<evidence type="ECO:0008006" key="3">
    <source>
        <dbReference type="Google" id="ProtNLM"/>
    </source>
</evidence>
<evidence type="ECO:0000313" key="1">
    <source>
        <dbReference type="EMBL" id="MDN3590595.1"/>
    </source>
</evidence>
<dbReference type="InterPro" id="IPR011050">
    <property type="entry name" value="Pectin_lyase_fold/virulence"/>
</dbReference>
<sequence length="406" mass="43123">MRERFLFSWADGKDSAGQDLRRVPTNAEIAAGYPCGPADKPLHNEVTARGLMAANELGYLVEVNDLAFDEDDQTQVYQAVIRTHLIPEDMTLYVPAQYPTIHAARQYLLRYRIAGDANVRIQLGAGDFPIDISTGPLFLDHPDGGRIEIVGQPLTGTGFPTPTEVDLPNRTTVEQLIRQRFPSRIVITGAVPGFFLLSGTIKRIKDLAFIGDGTSSQDGIRIGEWVGQIGSGNIKLENVWAHNIGGNGMRSNYNAAIAGQNLGATYCGGAGFLAANLSGIQVGGAFISVRNVGAGIAVRDTSFIEGVVGAECYFNRNSIGIVAQDMGNAKFRDATRLEIKNNASFGVLNSWASLLSVPLFVTGGGNGGVDIQSDVGSTATIPSGTSLTMSPAANTIGNNNSYNRVA</sequence>
<proteinExistence type="predicted"/>
<evidence type="ECO:0000313" key="2">
    <source>
        <dbReference type="Proteomes" id="UP001224644"/>
    </source>
</evidence>